<dbReference type="EMBL" id="CM042058">
    <property type="protein sequence ID" value="KAI3685153.1"/>
    <property type="molecule type" value="Genomic_DNA"/>
</dbReference>
<protein>
    <submittedName>
        <fullName evidence="1">Uncharacterized protein</fullName>
    </submittedName>
</protein>
<reference evidence="2" key="1">
    <citation type="journal article" date="2022" name="Mol. Ecol. Resour.">
        <title>The genomes of chicory, endive, great burdock and yacon provide insights into Asteraceae palaeo-polyploidization history and plant inulin production.</title>
        <authorList>
            <person name="Fan W."/>
            <person name="Wang S."/>
            <person name="Wang H."/>
            <person name="Wang A."/>
            <person name="Jiang F."/>
            <person name="Liu H."/>
            <person name="Zhao H."/>
            <person name="Xu D."/>
            <person name="Zhang Y."/>
        </authorList>
    </citation>
    <scope>NUCLEOTIDE SEQUENCE [LARGE SCALE GENOMIC DNA]</scope>
    <source>
        <strain evidence="2">cv. Niubang</strain>
    </source>
</reference>
<keyword evidence="2" id="KW-1185">Reference proteome</keyword>
<gene>
    <name evidence="1" type="ORF">L6452_34388</name>
</gene>
<evidence type="ECO:0000313" key="2">
    <source>
        <dbReference type="Proteomes" id="UP001055879"/>
    </source>
</evidence>
<accession>A0ACB8YIC2</accession>
<proteinExistence type="predicted"/>
<reference evidence="1 2" key="2">
    <citation type="journal article" date="2022" name="Mol. Ecol. Resour.">
        <title>The genomes of chicory, endive, great burdock and yacon provide insights into Asteraceae paleo-polyploidization history and plant inulin production.</title>
        <authorList>
            <person name="Fan W."/>
            <person name="Wang S."/>
            <person name="Wang H."/>
            <person name="Wang A."/>
            <person name="Jiang F."/>
            <person name="Liu H."/>
            <person name="Zhao H."/>
            <person name="Xu D."/>
            <person name="Zhang Y."/>
        </authorList>
    </citation>
    <scope>NUCLEOTIDE SEQUENCE [LARGE SCALE GENOMIC DNA]</scope>
    <source>
        <strain evidence="2">cv. Niubang</strain>
    </source>
</reference>
<dbReference type="Proteomes" id="UP001055879">
    <property type="component" value="Linkage Group LG12"/>
</dbReference>
<comment type="caution">
    <text evidence="1">The sequence shown here is derived from an EMBL/GenBank/DDBJ whole genome shotgun (WGS) entry which is preliminary data.</text>
</comment>
<evidence type="ECO:0000313" key="1">
    <source>
        <dbReference type="EMBL" id="KAI3685153.1"/>
    </source>
</evidence>
<organism evidence="1 2">
    <name type="scientific">Arctium lappa</name>
    <name type="common">Greater burdock</name>
    <name type="synonym">Lappa major</name>
    <dbReference type="NCBI Taxonomy" id="4217"/>
    <lineage>
        <taxon>Eukaryota</taxon>
        <taxon>Viridiplantae</taxon>
        <taxon>Streptophyta</taxon>
        <taxon>Embryophyta</taxon>
        <taxon>Tracheophyta</taxon>
        <taxon>Spermatophyta</taxon>
        <taxon>Magnoliopsida</taxon>
        <taxon>eudicotyledons</taxon>
        <taxon>Gunneridae</taxon>
        <taxon>Pentapetalae</taxon>
        <taxon>asterids</taxon>
        <taxon>campanulids</taxon>
        <taxon>Asterales</taxon>
        <taxon>Asteraceae</taxon>
        <taxon>Carduoideae</taxon>
        <taxon>Cardueae</taxon>
        <taxon>Arctiinae</taxon>
        <taxon>Arctium</taxon>
    </lineage>
</organism>
<sequence length="275" mass="32475">MLMLTKAFQKTFYKKPSSNSQRYSSGSKNFEHKERIEGKRMEEKNPAEEKRQSESTKCYNCGKLEDEYWLDHSDQEDEIEEKEETTHLCLMGKIELEAEAETYEEIIEEVCDMTGLDFINQINVMMIRLQKLESKLKRKRGINKDKNQSIQKLSEDIAKKKVLIEALHKNIDTCAKEKTIILKELAETTSQYKLLSRYPDLHVEWTKLSKEDEAKENVKRQNTTKVQLPFRYERLNSSYSSDKSKFLSDDYFESYSSKELETKSIEVYLMMGLIF</sequence>
<name>A0ACB8YIC2_ARCLA</name>